<accession>A0AAN6N2I1</accession>
<dbReference type="AlphaFoldDB" id="A0AAN6N2I1"/>
<gene>
    <name evidence="2" type="ORF">QBC46DRAFT_295859</name>
</gene>
<evidence type="ECO:0000256" key="1">
    <source>
        <dbReference type="SAM" id="MobiDB-lite"/>
    </source>
</evidence>
<evidence type="ECO:0000313" key="2">
    <source>
        <dbReference type="EMBL" id="KAK3936638.1"/>
    </source>
</evidence>
<feature type="compositionally biased region" description="Basic and acidic residues" evidence="1">
    <location>
        <begin position="36"/>
        <end position="45"/>
    </location>
</feature>
<proteinExistence type="predicted"/>
<dbReference type="Proteomes" id="UP001303473">
    <property type="component" value="Unassembled WGS sequence"/>
</dbReference>
<feature type="region of interest" description="Disordered" evidence="1">
    <location>
        <begin position="1"/>
        <end position="119"/>
    </location>
</feature>
<comment type="caution">
    <text evidence="2">The sequence shown here is derived from an EMBL/GenBank/DDBJ whole genome shotgun (WGS) entry which is preliminary data.</text>
</comment>
<feature type="compositionally biased region" description="Basic and acidic residues" evidence="1">
    <location>
        <begin position="79"/>
        <end position="89"/>
    </location>
</feature>
<evidence type="ECO:0000313" key="3">
    <source>
        <dbReference type="Proteomes" id="UP001303473"/>
    </source>
</evidence>
<dbReference type="EMBL" id="MU853877">
    <property type="protein sequence ID" value="KAK3936638.1"/>
    <property type="molecule type" value="Genomic_DNA"/>
</dbReference>
<reference evidence="3" key="1">
    <citation type="journal article" date="2023" name="Mol. Phylogenet. Evol.">
        <title>Genome-scale phylogeny and comparative genomics of the fungal order Sordariales.</title>
        <authorList>
            <person name="Hensen N."/>
            <person name="Bonometti L."/>
            <person name="Westerberg I."/>
            <person name="Brannstrom I.O."/>
            <person name="Guillou S."/>
            <person name="Cros-Aarteil S."/>
            <person name="Calhoun S."/>
            <person name="Haridas S."/>
            <person name="Kuo A."/>
            <person name="Mondo S."/>
            <person name="Pangilinan J."/>
            <person name="Riley R."/>
            <person name="LaButti K."/>
            <person name="Andreopoulos B."/>
            <person name="Lipzen A."/>
            <person name="Chen C."/>
            <person name="Yan M."/>
            <person name="Daum C."/>
            <person name="Ng V."/>
            <person name="Clum A."/>
            <person name="Steindorff A."/>
            <person name="Ohm R.A."/>
            <person name="Martin F."/>
            <person name="Silar P."/>
            <person name="Natvig D.O."/>
            <person name="Lalanne C."/>
            <person name="Gautier V."/>
            <person name="Ament-Velasquez S.L."/>
            <person name="Kruys A."/>
            <person name="Hutchinson M.I."/>
            <person name="Powell A.J."/>
            <person name="Barry K."/>
            <person name="Miller A.N."/>
            <person name="Grigoriev I.V."/>
            <person name="Debuchy R."/>
            <person name="Gladieux P."/>
            <person name="Hiltunen Thoren M."/>
            <person name="Johannesson H."/>
        </authorList>
    </citation>
    <scope>NUCLEOTIDE SEQUENCE [LARGE SCALE GENOMIC DNA]</scope>
    <source>
        <strain evidence="3">CBS 340.73</strain>
    </source>
</reference>
<name>A0AAN6N2I1_9PEZI</name>
<feature type="compositionally biased region" description="Acidic residues" evidence="1">
    <location>
        <begin position="107"/>
        <end position="119"/>
    </location>
</feature>
<feature type="compositionally biased region" description="Basic and acidic residues" evidence="1">
    <location>
        <begin position="96"/>
        <end position="106"/>
    </location>
</feature>
<keyword evidence="3" id="KW-1185">Reference proteome</keyword>
<feature type="compositionally biased region" description="Polar residues" evidence="1">
    <location>
        <begin position="1"/>
        <end position="10"/>
    </location>
</feature>
<evidence type="ECO:0008006" key="4">
    <source>
        <dbReference type="Google" id="ProtNLM"/>
    </source>
</evidence>
<organism evidence="2 3">
    <name type="scientific">Diplogelasinospora grovesii</name>
    <dbReference type="NCBI Taxonomy" id="303347"/>
    <lineage>
        <taxon>Eukaryota</taxon>
        <taxon>Fungi</taxon>
        <taxon>Dikarya</taxon>
        <taxon>Ascomycota</taxon>
        <taxon>Pezizomycotina</taxon>
        <taxon>Sordariomycetes</taxon>
        <taxon>Sordariomycetidae</taxon>
        <taxon>Sordariales</taxon>
        <taxon>Diplogelasinosporaceae</taxon>
        <taxon>Diplogelasinospora</taxon>
    </lineage>
</organism>
<sequence length="119" mass="12854">MPSVKNPNKPSKNRLAARAAKSKKVRAQQSAAGKQSRIEKADARRGARPGLLPTSGPNAPLSSKKQRKREKQLAHALKRKMEAEGEVVMKDAPAADNKKTGKKGEGAQEDEEGMEIDIS</sequence>
<protein>
    <recommendedName>
        <fullName evidence="4">Ribosome biogenesis protein ALB1</fullName>
    </recommendedName>
</protein>